<dbReference type="Pfam" id="PF08209">
    <property type="entry name" value="Sgf11"/>
    <property type="match status" value="1"/>
</dbReference>
<evidence type="ECO:0000256" key="6">
    <source>
        <dbReference type="ARBA" id="ARBA00023015"/>
    </source>
</evidence>
<organism evidence="12 13">
    <name type="scientific">Leucosporidium creatinivorum</name>
    <dbReference type="NCBI Taxonomy" id="106004"/>
    <lineage>
        <taxon>Eukaryota</taxon>
        <taxon>Fungi</taxon>
        <taxon>Dikarya</taxon>
        <taxon>Basidiomycota</taxon>
        <taxon>Pucciniomycotina</taxon>
        <taxon>Microbotryomycetes</taxon>
        <taxon>Leucosporidiales</taxon>
        <taxon>Leucosporidium</taxon>
    </lineage>
</organism>
<name>A0A1Y2G1Q9_9BASI</name>
<evidence type="ECO:0000256" key="10">
    <source>
        <dbReference type="RuleBase" id="RU261113"/>
    </source>
</evidence>
<keyword evidence="4" id="KW-0862">Zinc</keyword>
<evidence type="ECO:0000256" key="1">
    <source>
        <dbReference type="ARBA" id="ARBA00004123"/>
    </source>
</evidence>
<keyword evidence="2" id="KW-0479">Metal-binding</keyword>
<keyword evidence="13" id="KW-1185">Reference proteome</keyword>
<evidence type="ECO:0000256" key="8">
    <source>
        <dbReference type="ARBA" id="ARBA00023163"/>
    </source>
</evidence>
<dbReference type="Proteomes" id="UP000193467">
    <property type="component" value="Unassembled WGS sequence"/>
</dbReference>
<dbReference type="STRING" id="106004.A0A1Y2G1Q9"/>
<dbReference type="GO" id="GO:0070461">
    <property type="term" value="C:SAGA-type complex"/>
    <property type="evidence" value="ECO:0007669"/>
    <property type="project" value="UniProtKB-ARBA"/>
</dbReference>
<comment type="subcellular location">
    <subcellularLocation>
        <location evidence="1 10">Nucleus</location>
    </subcellularLocation>
</comment>
<feature type="compositionally biased region" description="Polar residues" evidence="11">
    <location>
        <begin position="217"/>
        <end position="226"/>
    </location>
</feature>
<dbReference type="AlphaFoldDB" id="A0A1Y2G1Q9"/>
<dbReference type="GO" id="GO:0005634">
    <property type="term" value="C:nucleus"/>
    <property type="evidence" value="ECO:0007669"/>
    <property type="project" value="UniProtKB-SubCell"/>
</dbReference>
<evidence type="ECO:0000313" key="12">
    <source>
        <dbReference type="EMBL" id="ORY90815.1"/>
    </source>
</evidence>
<evidence type="ECO:0000256" key="7">
    <source>
        <dbReference type="ARBA" id="ARBA00023159"/>
    </source>
</evidence>
<sequence length="358" mass="36821">MAAQAAEPSVQTLTTLLANGLFKELITDVAIEEHRLAWRRRSRINAARPVLSSASSNGLLGPPSHRASVASSRASSPGPSISPTKKEKDDALLDCLNCSRQIAAPRYASHLSGCMGLGGAGGRARGERRAAAGSSTNPMVKPAVNGVATIGPGSDRASSYASDEETVRKNALKAVNGAKRAATSPANGASKLKKARPANTPPILQQPHVAHVGSHPLSKTLSAPSTPTIPRPTHPYPNQQPSSASMVARKSLPHGQAPQKAPRSVSAQPPPPRPMSAAPPPAPKPGLASDRPDSDSSEDDSDDDKPKGPPPPPRTGMANKTPKKTMPFGRKAHPLARGVGHAGDSDSASDASSGSDSD</sequence>
<accession>A0A1Y2G1Q9</accession>
<feature type="compositionally biased region" description="Polar residues" evidence="11">
    <location>
        <begin position="236"/>
        <end position="245"/>
    </location>
</feature>
<evidence type="ECO:0000313" key="13">
    <source>
        <dbReference type="Proteomes" id="UP000193467"/>
    </source>
</evidence>
<feature type="compositionally biased region" description="Pro residues" evidence="11">
    <location>
        <begin position="268"/>
        <end position="284"/>
    </location>
</feature>
<evidence type="ECO:0000256" key="4">
    <source>
        <dbReference type="ARBA" id="ARBA00022833"/>
    </source>
</evidence>
<dbReference type="OrthoDB" id="21557at2759"/>
<feature type="compositionally biased region" description="Low complexity" evidence="11">
    <location>
        <begin position="345"/>
        <end position="358"/>
    </location>
</feature>
<keyword evidence="9" id="KW-0539">Nucleus</keyword>
<dbReference type="GO" id="GO:0008270">
    <property type="term" value="F:zinc ion binding"/>
    <property type="evidence" value="ECO:0007669"/>
    <property type="project" value="UniProtKB-KW"/>
</dbReference>
<dbReference type="InParanoid" id="A0A1Y2G1Q9"/>
<keyword evidence="5" id="KW-0156">Chromatin regulator</keyword>
<protein>
    <recommendedName>
        <fullName evidence="10">SAGA-associated factor 11</fullName>
    </recommendedName>
</protein>
<evidence type="ECO:0000256" key="9">
    <source>
        <dbReference type="ARBA" id="ARBA00023242"/>
    </source>
</evidence>
<keyword evidence="7 10" id="KW-0010">Activator</keyword>
<dbReference type="GO" id="GO:0006325">
    <property type="term" value="P:chromatin organization"/>
    <property type="evidence" value="ECO:0007669"/>
    <property type="project" value="UniProtKB-KW"/>
</dbReference>
<comment type="caution">
    <text evidence="12">The sequence shown here is derived from an EMBL/GenBank/DDBJ whole genome shotgun (WGS) entry which is preliminary data.</text>
</comment>
<evidence type="ECO:0000256" key="11">
    <source>
        <dbReference type="SAM" id="MobiDB-lite"/>
    </source>
</evidence>
<feature type="compositionally biased region" description="Low complexity" evidence="11">
    <location>
        <begin position="62"/>
        <end position="83"/>
    </location>
</feature>
<keyword evidence="6" id="KW-0805">Transcription regulation</keyword>
<keyword evidence="8" id="KW-0804">Transcription</keyword>
<dbReference type="InterPro" id="IPR013246">
    <property type="entry name" value="SAGA_su_Sgf11"/>
</dbReference>
<dbReference type="EMBL" id="MCGR01000003">
    <property type="protein sequence ID" value="ORY90815.1"/>
    <property type="molecule type" value="Genomic_DNA"/>
</dbReference>
<comment type="similarity">
    <text evidence="10">Belongs to the SGF11 family.</text>
</comment>
<dbReference type="Gene3D" id="3.30.160.60">
    <property type="entry name" value="Classic Zinc Finger"/>
    <property type="match status" value="1"/>
</dbReference>
<keyword evidence="3" id="KW-0863">Zinc-finger</keyword>
<evidence type="ECO:0000256" key="5">
    <source>
        <dbReference type="ARBA" id="ARBA00022853"/>
    </source>
</evidence>
<proteinExistence type="inferred from homology"/>
<evidence type="ECO:0000256" key="3">
    <source>
        <dbReference type="ARBA" id="ARBA00022771"/>
    </source>
</evidence>
<feature type="region of interest" description="Disordered" evidence="11">
    <location>
        <begin position="53"/>
        <end position="87"/>
    </location>
</feature>
<gene>
    <name evidence="12" type="ORF">BCR35DRAFT_349729</name>
</gene>
<reference evidence="12 13" key="1">
    <citation type="submission" date="2016-07" db="EMBL/GenBank/DDBJ databases">
        <title>Pervasive Adenine N6-methylation of Active Genes in Fungi.</title>
        <authorList>
            <consortium name="DOE Joint Genome Institute"/>
            <person name="Mondo S.J."/>
            <person name="Dannebaum R.O."/>
            <person name="Kuo R.C."/>
            <person name="Labutti K."/>
            <person name="Haridas S."/>
            <person name="Kuo A."/>
            <person name="Salamov A."/>
            <person name="Ahrendt S.R."/>
            <person name="Lipzen A."/>
            <person name="Sullivan W."/>
            <person name="Andreopoulos W.B."/>
            <person name="Clum A."/>
            <person name="Lindquist E."/>
            <person name="Daum C."/>
            <person name="Ramamoorthy G.K."/>
            <person name="Gryganskyi A."/>
            <person name="Culley D."/>
            <person name="Magnuson J.K."/>
            <person name="James T.Y."/>
            <person name="O'Malley M.A."/>
            <person name="Stajich J.E."/>
            <person name="Spatafora J.W."/>
            <person name="Visel A."/>
            <person name="Grigoriev I.V."/>
        </authorList>
    </citation>
    <scope>NUCLEOTIDE SEQUENCE [LARGE SCALE GENOMIC DNA]</scope>
    <source>
        <strain evidence="12 13">62-1032</strain>
    </source>
</reference>
<feature type="region of interest" description="Disordered" evidence="11">
    <location>
        <begin position="175"/>
        <end position="358"/>
    </location>
</feature>
<evidence type="ECO:0000256" key="2">
    <source>
        <dbReference type="ARBA" id="ARBA00022723"/>
    </source>
</evidence>